<dbReference type="Pfam" id="PF02018">
    <property type="entry name" value="CBM_4_9"/>
    <property type="match status" value="1"/>
</dbReference>
<dbReference type="GO" id="GO:0016798">
    <property type="term" value="F:hydrolase activity, acting on glycosyl bonds"/>
    <property type="evidence" value="ECO:0007669"/>
    <property type="project" value="InterPro"/>
</dbReference>
<dbReference type="OrthoDB" id="5172397at2"/>
<dbReference type="AlphaFoldDB" id="A0A3G9IEE5"/>
<dbReference type="Gene3D" id="2.60.120.260">
    <property type="entry name" value="Galactose-binding domain-like"/>
    <property type="match status" value="2"/>
</dbReference>
<feature type="signal peptide" evidence="2">
    <location>
        <begin position="1"/>
        <end position="31"/>
    </location>
</feature>
<sequence>MANIRRIRRGALVTALVVTVVTGLCSAPANAFLLTDPILGGNCAVVAGNLVQNCGFEAPVTGGVVPGWTHNVSDFSNVNTIEAHSGTHALGFYSSGADDVWTQTIAVAPNTQYLVGARFSSGHSSAASAQDHIRFTVTNVAGAPGAAATIFSSNNVDLDWVTGSSIVTTGSAHTMTLTVSAANVPSGSYVDDVYVVAQQTVGCAPIKNNLIGDCGFEAGSLSPWVRNGTPIDSFVSSSTANTGGRSLAFASSGADDVWYQIFAVHPNTQYTLSFWVEYNSNTAPAKNDLHFVLSNVSGNPGNVLRLATTNVSNRFWVRTTRTFTTGSGHTATFFITGANTPSATYVDDVSMTAVTHVTVSAKARTVTTTVTGVGGQKVELLRRVGSTWAVIRTWVAPSTGWSKAWAVAVPAGTYRAIALAAPGYAQAGSSAINVK</sequence>
<dbReference type="InterPro" id="IPR008979">
    <property type="entry name" value="Galactose-bd-like_sf"/>
</dbReference>
<evidence type="ECO:0000256" key="2">
    <source>
        <dbReference type="SAM" id="SignalP"/>
    </source>
</evidence>
<proteinExistence type="predicted"/>
<dbReference type="SUPFAM" id="SSF49785">
    <property type="entry name" value="Galactose-binding domain-like"/>
    <property type="match status" value="1"/>
</dbReference>
<evidence type="ECO:0000256" key="1">
    <source>
        <dbReference type="ARBA" id="ARBA00022801"/>
    </source>
</evidence>
<accession>A0A3G9IEE5</accession>
<dbReference type="Proteomes" id="UP000271573">
    <property type="component" value="Chromosome"/>
</dbReference>
<evidence type="ECO:0000313" key="4">
    <source>
        <dbReference type="EMBL" id="BBH17277.1"/>
    </source>
</evidence>
<feature type="domain" description="CBM-cenC" evidence="3">
    <location>
        <begin position="208"/>
        <end position="336"/>
    </location>
</feature>
<organism evidence="4 5">
    <name type="scientific">Nocardioides baekrokdamisoli</name>
    <dbReference type="NCBI Taxonomy" id="1804624"/>
    <lineage>
        <taxon>Bacteria</taxon>
        <taxon>Bacillati</taxon>
        <taxon>Actinomycetota</taxon>
        <taxon>Actinomycetes</taxon>
        <taxon>Propionibacteriales</taxon>
        <taxon>Nocardioidaceae</taxon>
        <taxon>Nocardioides</taxon>
    </lineage>
</organism>
<keyword evidence="2" id="KW-0732">Signal</keyword>
<keyword evidence="1" id="KW-0378">Hydrolase</keyword>
<evidence type="ECO:0000259" key="3">
    <source>
        <dbReference type="Pfam" id="PF02018"/>
    </source>
</evidence>
<name>A0A3G9IEE5_9ACTN</name>
<dbReference type="EMBL" id="AP019307">
    <property type="protein sequence ID" value="BBH17277.1"/>
    <property type="molecule type" value="Genomic_DNA"/>
</dbReference>
<reference evidence="4 5" key="1">
    <citation type="submission" date="2018-11" db="EMBL/GenBank/DDBJ databases">
        <title>Complete genome sequence of Nocardioides baekrokdamisoli strain KCTC 39748.</title>
        <authorList>
            <person name="Kang S.W."/>
            <person name="Lee K.C."/>
            <person name="Kim K.K."/>
            <person name="Kim J.S."/>
            <person name="Kim D.S."/>
            <person name="Ko S.H."/>
            <person name="Yang S.H."/>
            <person name="Shin Y.K."/>
            <person name="Lee J.S."/>
        </authorList>
    </citation>
    <scope>NUCLEOTIDE SEQUENCE [LARGE SCALE GENOMIC DNA]</scope>
    <source>
        <strain evidence="4 5">KCTC 39748</strain>
    </source>
</reference>
<dbReference type="InterPro" id="IPR003305">
    <property type="entry name" value="CenC_carb-bd"/>
</dbReference>
<protein>
    <recommendedName>
        <fullName evidence="3">CBM-cenC domain-containing protein</fullName>
    </recommendedName>
</protein>
<dbReference type="RefSeq" id="WP_125568321.1">
    <property type="nucleotide sequence ID" value="NZ_AP019307.1"/>
</dbReference>
<gene>
    <name evidence="4" type="ORF">Back2_15640</name>
</gene>
<feature type="chain" id="PRO_5038544814" description="CBM-cenC domain-containing protein" evidence="2">
    <location>
        <begin position="32"/>
        <end position="435"/>
    </location>
</feature>
<evidence type="ECO:0000313" key="5">
    <source>
        <dbReference type="Proteomes" id="UP000271573"/>
    </source>
</evidence>
<dbReference type="KEGG" id="nbe:Back2_15640"/>
<keyword evidence="5" id="KW-1185">Reference proteome</keyword>